<protein>
    <submittedName>
        <fullName evidence="1">Phage baseplate assembly protein V</fullName>
    </submittedName>
</protein>
<evidence type="ECO:0000313" key="2">
    <source>
        <dbReference type="Proteomes" id="UP000183812"/>
    </source>
</evidence>
<evidence type="ECO:0000313" key="1">
    <source>
        <dbReference type="EMBL" id="SDG21307.1"/>
    </source>
</evidence>
<organism evidence="1 2">
    <name type="scientific">Rhodobacter capsulatus</name>
    <name type="common">Rhodopseudomonas capsulata</name>
    <dbReference type="NCBI Taxonomy" id="1061"/>
    <lineage>
        <taxon>Bacteria</taxon>
        <taxon>Pseudomonadati</taxon>
        <taxon>Pseudomonadota</taxon>
        <taxon>Alphaproteobacteria</taxon>
        <taxon>Rhodobacterales</taxon>
        <taxon>Rhodobacter group</taxon>
        <taxon>Rhodobacter</taxon>
    </lineage>
</organism>
<dbReference type="Proteomes" id="UP000183812">
    <property type="component" value="Unassembled WGS sequence"/>
</dbReference>
<dbReference type="Gene3D" id="2.40.50.230">
    <property type="entry name" value="Gp5 N-terminal domain"/>
    <property type="match status" value="1"/>
</dbReference>
<proteinExistence type="predicted"/>
<reference evidence="1 2" key="1">
    <citation type="submission" date="2016-10" db="EMBL/GenBank/DDBJ databases">
        <authorList>
            <person name="de Groot N.N."/>
        </authorList>
    </citation>
    <scope>NUCLEOTIDE SEQUENCE [LARGE SCALE GENOMIC DNA]</scope>
    <source>
        <strain evidence="2">DSM 938 / 37b4</strain>
    </source>
</reference>
<dbReference type="EMBL" id="FNAY01000040">
    <property type="protein sequence ID" value="SDG21307.1"/>
    <property type="molecule type" value="Genomic_DNA"/>
</dbReference>
<gene>
    <name evidence="1" type="ORF">SAMN04244550_03596</name>
</gene>
<dbReference type="RefSeq" id="WP_074556173.1">
    <property type="nucleotide sequence ID" value="NZ_CP119563.1"/>
</dbReference>
<accession>A0A1G7SE18</accession>
<dbReference type="OrthoDB" id="7852340at2"/>
<name>A0A1G7SE18_RHOCA</name>
<dbReference type="InterPro" id="IPR037026">
    <property type="entry name" value="Vgr_OB-fold_dom_sf"/>
</dbReference>
<sequence>MADLPSIIADLRREVAELTRRQANVMRTGKVVEVDAARGLVRLDVGDEGAPLLTPMIPWPERAGARRSWNPPTVGEVMTMLSPSGDLSERSIAVHGGFTDATPAPSGDGDAAVFAVGGVTITIKGDSVVIDAPQATINCPSIDLGGAGGQPVARVGDQVDPGTHKIISGSGTVRATG</sequence>
<dbReference type="AlphaFoldDB" id="A0A1G7SE18"/>